<dbReference type="InterPro" id="IPR036412">
    <property type="entry name" value="HAD-like_sf"/>
</dbReference>
<dbReference type="InterPro" id="IPR023214">
    <property type="entry name" value="HAD_sf"/>
</dbReference>
<dbReference type="Pfam" id="PF09949">
    <property type="entry name" value="APP1_cat"/>
    <property type="match status" value="1"/>
</dbReference>
<dbReference type="AlphaFoldDB" id="A0A1C7N2X5"/>
<feature type="domain" description="Phosphatidate phosphatase APP1 catalytic" evidence="1">
    <location>
        <begin position="173"/>
        <end position="320"/>
    </location>
</feature>
<dbReference type="InParanoid" id="A0A1C7N2X5"/>
<sequence length="418" mass="47940">MLKYQLPMLSCYKNQSKSTKEKSVVGKECIVFPTYAYRNPQVPSEWIIQSKGWTVSFEKELDLKRRLLKFITKCISGKLEGNPLFDRRFKYFLAKGNKHRSLRLQVTDDMGKLIQPFTLRSSDNGLFSAQLHLPDSPTRPLTHLWLREVNKKDRRRPMGAYDGWISLIEPDGVSVISDIDDTIKQTHVTSGARTVLNNTFFCPSQPVPGMAAHYRQWYQLGISFHYVSNSPIQLARMLLNFLQNHQFPPGSLHLRDLQHILSELIEPPGQSKIETIRAILKDFPHRQFVLIGDSGESDLDVYTQIATEFPQQILKIYIRHVPTEPTEVQTDSNKIMVESDQVNFDPTDIQQTKEETQESIKPTTQLASLVIPEPVTAILPQMSSSEAELRERVAEAQKLLSDVDIVLFEHVNELEIKK</sequence>
<dbReference type="Gene3D" id="3.40.50.1000">
    <property type="entry name" value="HAD superfamily/HAD-like"/>
    <property type="match status" value="1"/>
</dbReference>
<dbReference type="GO" id="GO:0030479">
    <property type="term" value="C:actin cortical patch"/>
    <property type="evidence" value="ECO:0007669"/>
    <property type="project" value="TreeGrafter"/>
</dbReference>
<name>A0A1C7N2X5_9FUNG</name>
<comment type="caution">
    <text evidence="2">The sequence shown here is derived from an EMBL/GenBank/DDBJ whole genome shotgun (WGS) entry which is preliminary data.</text>
</comment>
<dbReference type="OrthoDB" id="2117591at2759"/>
<dbReference type="PANTHER" id="PTHR28208">
    <property type="entry name" value="PHOSPHATIDATE PHOSPHATASE APP1"/>
    <property type="match status" value="1"/>
</dbReference>
<evidence type="ECO:0000313" key="2">
    <source>
        <dbReference type="EMBL" id="OBZ83495.1"/>
    </source>
</evidence>
<accession>A0A1C7N2X5</accession>
<dbReference type="InterPro" id="IPR052935">
    <property type="entry name" value="Mg2+_PAP"/>
</dbReference>
<evidence type="ECO:0000313" key="3">
    <source>
        <dbReference type="Proteomes" id="UP000093000"/>
    </source>
</evidence>
<keyword evidence="3" id="KW-1185">Reference proteome</keyword>
<organism evidence="2 3">
    <name type="scientific">Choanephora cucurbitarum</name>
    <dbReference type="NCBI Taxonomy" id="101091"/>
    <lineage>
        <taxon>Eukaryota</taxon>
        <taxon>Fungi</taxon>
        <taxon>Fungi incertae sedis</taxon>
        <taxon>Mucoromycota</taxon>
        <taxon>Mucoromycotina</taxon>
        <taxon>Mucoromycetes</taxon>
        <taxon>Mucorales</taxon>
        <taxon>Mucorineae</taxon>
        <taxon>Choanephoraceae</taxon>
        <taxon>Choanephoroideae</taxon>
        <taxon>Choanephora</taxon>
    </lineage>
</organism>
<reference evidence="2 3" key="1">
    <citation type="submission" date="2016-03" db="EMBL/GenBank/DDBJ databases">
        <title>Choanephora cucurbitarum.</title>
        <authorList>
            <person name="Min B."/>
            <person name="Park H."/>
            <person name="Park J.-H."/>
            <person name="Shin H.-D."/>
            <person name="Choi I.-G."/>
        </authorList>
    </citation>
    <scope>NUCLEOTIDE SEQUENCE [LARGE SCALE GENOMIC DNA]</scope>
    <source>
        <strain evidence="2 3">KUS-F28377</strain>
    </source>
</reference>
<dbReference type="Proteomes" id="UP000093000">
    <property type="component" value="Unassembled WGS sequence"/>
</dbReference>
<dbReference type="SUPFAM" id="SSF56784">
    <property type="entry name" value="HAD-like"/>
    <property type="match status" value="1"/>
</dbReference>
<evidence type="ECO:0000259" key="1">
    <source>
        <dbReference type="Pfam" id="PF09949"/>
    </source>
</evidence>
<gene>
    <name evidence="2" type="primary">APP1</name>
    <name evidence="2" type="ORF">A0J61_08452</name>
</gene>
<protein>
    <submittedName>
        <fullName evidence="2">Phosphatidate phosphatase APP1</fullName>
    </submittedName>
</protein>
<proteinExistence type="predicted"/>
<dbReference type="STRING" id="101091.A0A1C7N2X5"/>
<dbReference type="InterPro" id="IPR019236">
    <property type="entry name" value="APP1_cat"/>
</dbReference>
<dbReference type="EMBL" id="LUGH01000652">
    <property type="protein sequence ID" value="OBZ83495.1"/>
    <property type="molecule type" value="Genomic_DNA"/>
</dbReference>
<dbReference type="GO" id="GO:0008195">
    <property type="term" value="F:phosphatidate phosphatase activity"/>
    <property type="evidence" value="ECO:0007669"/>
    <property type="project" value="InterPro"/>
</dbReference>
<dbReference type="PANTHER" id="PTHR28208:SF3">
    <property type="entry name" value="PHOSPHATIDATE PHOSPHATASE APP1"/>
    <property type="match status" value="1"/>
</dbReference>